<dbReference type="Proteomes" id="UP001648503">
    <property type="component" value="Unassembled WGS sequence"/>
</dbReference>
<evidence type="ECO:0000313" key="3">
    <source>
        <dbReference type="EMBL" id="KAH6591809.1"/>
    </source>
</evidence>
<feature type="compositionally biased region" description="Basic and acidic residues" evidence="1">
    <location>
        <begin position="44"/>
        <end position="54"/>
    </location>
</feature>
<reference evidence="3 4" key="1">
    <citation type="submission" date="2021-02" db="EMBL/GenBank/DDBJ databases">
        <title>Variation within the Batrachochytrium salamandrivorans European outbreak.</title>
        <authorList>
            <person name="Kelly M."/>
            <person name="Pasmans F."/>
            <person name="Shea T.P."/>
            <person name="Munoz J.F."/>
            <person name="Carranza S."/>
            <person name="Cuomo C.A."/>
            <person name="Martel A."/>
        </authorList>
    </citation>
    <scope>NUCLEOTIDE SEQUENCE [LARGE SCALE GENOMIC DNA]</scope>
    <source>
        <strain evidence="3 4">AMFP18/2</strain>
    </source>
</reference>
<evidence type="ECO:0000313" key="4">
    <source>
        <dbReference type="Proteomes" id="UP001648503"/>
    </source>
</evidence>
<feature type="chain" id="PRO_5046615117" description="Secreted protein" evidence="2">
    <location>
        <begin position="19"/>
        <end position="111"/>
    </location>
</feature>
<feature type="signal peptide" evidence="2">
    <location>
        <begin position="1"/>
        <end position="18"/>
    </location>
</feature>
<accession>A0ABQ8F4K1</accession>
<evidence type="ECO:0000256" key="1">
    <source>
        <dbReference type="SAM" id="MobiDB-lite"/>
    </source>
</evidence>
<gene>
    <name evidence="3" type="ORF">BASA50_008476</name>
</gene>
<proteinExistence type="predicted"/>
<evidence type="ECO:0008006" key="5">
    <source>
        <dbReference type="Google" id="ProtNLM"/>
    </source>
</evidence>
<comment type="caution">
    <text evidence="3">The sequence shown here is derived from an EMBL/GenBank/DDBJ whole genome shotgun (WGS) entry which is preliminary data.</text>
</comment>
<keyword evidence="2" id="KW-0732">Signal</keyword>
<keyword evidence="4" id="KW-1185">Reference proteome</keyword>
<feature type="compositionally biased region" description="Low complexity" evidence="1">
    <location>
        <begin position="60"/>
        <end position="85"/>
    </location>
</feature>
<name>A0ABQ8F4K1_9FUNG</name>
<organism evidence="3 4">
    <name type="scientific">Batrachochytrium salamandrivorans</name>
    <dbReference type="NCBI Taxonomy" id="1357716"/>
    <lineage>
        <taxon>Eukaryota</taxon>
        <taxon>Fungi</taxon>
        <taxon>Fungi incertae sedis</taxon>
        <taxon>Chytridiomycota</taxon>
        <taxon>Chytridiomycota incertae sedis</taxon>
        <taxon>Chytridiomycetes</taxon>
        <taxon>Rhizophydiales</taxon>
        <taxon>Rhizophydiales incertae sedis</taxon>
        <taxon>Batrachochytrium</taxon>
    </lineage>
</organism>
<sequence length="111" mass="11488">MRVHIGISLSVLSLSVLAKVIPNDGSHGSLLVRRTVDPDPMDFSWRRNNGDDKQGSSPMDSTTGADAGASASSDDSSPNQPSGSGELNKVDQTPDSTEETSLAFPGTIASS</sequence>
<feature type="region of interest" description="Disordered" evidence="1">
    <location>
        <begin position="22"/>
        <end position="111"/>
    </location>
</feature>
<evidence type="ECO:0000256" key="2">
    <source>
        <dbReference type="SAM" id="SignalP"/>
    </source>
</evidence>
<dbReference type="EMBL" id="JAFCIX010000396">
    <property type="protein sequence ID" value="KAH6591809.1"/>
    <property type="molecule type" value="Genomic_DNA"/>
</dbReference>
<protein>
    <recommendedName>
        <fullName evidence="5">Secreted protein</fullName>
    </recommendedName>
</protein>